<feature type="compositionally biased region" description="Basic and acidic residues" evidence="1">
    <location>
        <begin position="163"/>
        <end position="175"/>
    </location>
</feature>
<feature type="compositionally biased region" description="Polar residues" evidence="1">
    <location>
        <begin position="24"/>
        <end position="38"/>
    </location>
</feature>
<dbReference type="Antibodypedia" id="50988">
    <property type="antibodies" value="16 antibodies from 8 providers"/>
</dbReference>
<keyword evidence="5 6" id="KW-1267">Proteomics identification</keyword>
<dbReference type="MassIVE" id="E5RG76"/>
<dbReference type="Pfam" id="PF22070">
    <property type="entry name" value="Androglobin_V"/>
    <property type="match status" value="1"/>
</dbReference>
<reference evidence="3" key="5">
    <citation type="submission" date="2025-09" db="UniProtKB">
        <authorList>
            <consortium name="Ensembl"/>
        </authorList>
    </citation>
    <scope>IDENTIFICATION</scope>
</reference>
<feature type="compositionally biased region" description="Low complexity" evidence="1">
    <location>
        <begin position="151"/>
        <end position="162"/>
    </location>
</feature>
<accession>E5RG76</accession>
<feature type="compositionally biased region" description="Polar residues" evidence="1">
    <location>
        <begin position="176"/>
        <end position="186"/>
    </location>
</feature>
<dbReference type="OrthoDB" id="9374162at2759"/>
<evidence type="ECO:0007829" key="5">
    <source>
        <dbReference type="PeptideAtlas" id="E5RG76"/>
    </source>
</evidence>
<reference evidence="3 4" key="2">
    <citation type="journal article" date="2003" name="Nature">
        <title>The DNA sequence and analysis of human chromosome 6.</title>
        <authorList>
            <person name="Mungall A.J."/>
            <person name="Palmer S.A."/>
            <person name="Sims S.K."/>
            <person name="Edwards C.A."/>
            <person name="Ashurst J.L."/>
            <person name="Wilming L."/>
            <person name="Jones M.C."/>
            <person name="Horton R."/>
            <person name="Hunt S.E."/>
            <person name="Scott C.E."/>
            <person name="Gilbert J.G."/>
            <person name="Clamp M.E."/>
            <person name="Bethel G."/>
            <person name="Milne S."/>
            <person name="Ainscough R."/>
            <person name="Almeida J.P."/>
            <person name="Ambrose K.D."/>
            <person name="Andrews T.D."/>
            <person name="Ashwell R.I."/>
            <person name="Babbage A.K."/>
            <person name="Bagguley C.L."/>
            <person name="Bailey J."/>
            <person name="Banerjee R."/>
            <person name="Barker D.J."/>
            <person name="Barlow K.F."/>
            <person name="Bates K."/>
            <person name="Beare D.M."/>
            <person name="Beasley H."/>
            <person name="Beasley O."/>
            <person name="Bird C.P."/>
            <person name="Blakey S."/>
            <person name="Bray-Allen S."/>
            <person name="Brook J."/>
            <person name="Brown A.J."/>
            <person name="Brown J.Y."/>
            <person name="Burford D.C."/>
            <person name="Burrill W."/>
            <person name="Burton J."/>
            <person name="Carder C."/>
            <person name="Carter N.P."/>
            <person name="Chapman J.C."/>
            <person name="Clark S.Y."/>
            <person name="Clark G."/>
            <person name="Clee C.M."/>
            <person name="Clegg S."/>
            <person name="Cobley V."/>
            <person name="Collier R.E."/>
            <person name="Collins J.E."/>
            <person name="Colman L.K."/>
            <person name="Corby N.R."/>
            <person name="Coville G.J."/>
            <person name="Culley K.M."/>
            <person name="Dhami P."/>
            <person name="Davies J."/>
            <person name="Dunn M."/>
            <person name="Earthrowl M.E."/>
            <person name="Ellington A.E."/>
            <person name="Evans K.A."/>
            <person name="Faulkner L."/>
            <person name="Francis M.D."/>
            <person name="Frankish A."/>
            <person name="Frankland J."/>
            <person name="French L."/>
            <person name="Garner P."/>
            <person name="Garnett J."/>
            <person name="Ghori M.J."/>
            <person name="Gilby L.M."/>
            <person name="Gillson C.J."/>
            <person name="Glithero R.J."/>
            <person name="Grafham D.V."/>
            <person name="Grant M."/>
            <person name="Gribble S."/>
            <person name="Griffiths C."/>
            <person name="Griffiths M."/>
            <person name="Hall R."/>
            <person name="Halls K.S."/>
            <person name="Hammond S."/>
            <person name="Harley J.L."/>
            <person name="Hart E.A."/>
            <person name="Heath P.D."/>
            <person name="Heathcott R."/>
            <person name="Holmes S.J."/>
            <person name="Howden P.J."/>
            <person name="Howe K.L."/>
            <person name="Howell G.R."/>
            <person name="Huckle E."/>
            <person name="Humphray S.J."/>
            <person name="Humphries M.D."/>
            <person name="Hunt A.R."/>
            <person name="Johnson C.M."/>
            <person name="Joy A.A."/>
            <person name="Kay M."/>
            <person name="Keenan S.J."/>
            <person name="Kimberley A.M."/>
            <person name="King A."/>
            <person name="Laird G.K."/>
            <person name="Langford C."/>
            <person name="Lawlor S."/>
            <person name="Leongamornlert D.A."/>
            <person name="Leversha M."/>
            <person name="Lloyd C.R."/>
            <person name="Lloyd D.M."/>
            <person name="Loveland J.E."/>
            <person name="Lovell J."/>
            <person name="Martin S."/>
            <person name="Mashreghi-Mohammadi M."/>
            <person name="Maslen G.L."/>
            <person name="Matthews L."/>
            <person name="McCann O.T."/>
            <person name="McLaren S.J."/>
            <person name="McLay K."/>
            <person name="McMurray A."/>
            <person name="Moore M.J."/>
            <person name="Mullikin J.C."/>
            <person name="Niblett D."/>
            <person name="Nickerson T."/>
            <person name="Novik K.L."/>
            <person name="Oliver K."/>
            <person name="Overton-Larty E.K."/>
            <person name="Parker A."/>
            <person name="Patel R."/>
            <person name="Pearce A.V."/>
            <person name="Peck A.I."/>
            <person name="Phillimore B."/>
            <person name="Phillips S."/>
            <person name="Plumb R.W."/>
            <person name="Porter K.M."/>
            <person name="Ramsey Y."/>
            <person name="Ranby S.A."/>
            <person name="Rice C.M."/>
            <person name="Ross M.T."/>
            <person name="Searle S.M."/>
            <person name="Sehra H.K."/>
            <person name="Sheridan E."/>
            <person name="Skuce C.D."/>
            <person name="Smith S."/>
            <person name="Smith M."/>
            <person name="Spraggon L."/>
            <person name="Squares S.L."/>
            <person name="Steward C.A."/>
            <person name="Sycamore N."/>
            <person name="Tamlyn-Hall G."/>
            <person name="Tester J."/>
            <person name="Theaker A.J."/>
            <person name="Thomas D.W."/>
            <person name="Thorpe A."/>
            <person name="Tracey A."/>
            <person name="Tromans A."/>
            <person name="Tubby B."/>
            <person name="Wall M."/>
            <person name="Wallis J.M."/>
            <person name="West A.P."/>
            <person name="White S.S."/>
            <person name="Whitehead S.L."/>
            <person name="Whittaker H."/>
            <person name="Wild A."/>
            <person name="Willey D.J."/>
            <person name="Wilmer T.E."/>
            <person name="Wood J.M."/>
            <person name="Wray P.W."/>
            <person name="Wyatt J.C."/>
            <person name="Young L."/>
            <person name="Younger R.M."/>
            <person name="Bentley D.R."/>
            <person name="Coulson A."/>
            <person name="Durbin R."/>
            <person name="Hubbard T."/>
            <person name="Sulston J.E."/>
            <person name="Dunham I."/>
            <person name="Rogers J."/>
            <person name="Beck S."/>
        </authorList>
    </citation>
    <scope>NUCLEOTIDE SEQUENCE [LARGE SCALE GENOMIC DNA]</scope>
</reference>
<dbReference type="ExpressionAtlas" id="E5RG76">
    <property type="expression patterns" value="baseline and differential"/>
</dbReference>
<protein>
    <submittedName>
        <fullName evidence="3">Androglobin</fullName>
    </submittedName>
</protein>
<dbReference type="Ensembl" id="ENST00000470716.3">
    <property type="protein sequence ID" value="ENSP00000427779.2"/>
    <property type="gene ID" value="ENSG00000118492.19"/>
</dbReference>
<proteinExistence type="evidence at protein level"/>
<dbReference type="VEuPathDB" id="HostDB:ENSG00000118492"/>
<evidence type="ECO:0007829" key="6">
    <source>
        <dbReference type="ProteomicsDB" id="E5RG76"/>
    </source>
</evidence>
<dbReference type="Proteomes" id="UP000005640">
    <property type="component" value="Chromosome 6"/>
</dbReference>
<gene>
    <name evidence="3" type="primary">ADGB</name>
</gene>
<evidence type="ECO:0000259" key="2">
    <source>
        <dbReference type="Pfam" id="PF22070"/>
    </source>
</evidence>
<dbReference type="ChiTaRS" id="ADGB">
    <property type="organism name" value="human"/>
</dbReference>
<feature type="region of interest" description="Disordered" evidence="1">
    <location>
        <begin position="1"/>
        <end position="186"/>
    </location>
</feature>
<dbReference type="PANTHER" id="PTHR46298:SF1">
    <property type="entry name" value="ANDROGLOBIN"/>
    <property type="match status" value="1"/>
</dbReference>
<dbReference type="PANTHER" id="PTHR46298">
    <property type="entry name" value="ANDROGLOBIN"/>
    <property type="match status" value="1"/>
</dbReference>
<dbReference type="GeneTree" id="ENSGT00390000014904"/>
<dbReference type="UCSC" id="uc063scj.1">
    <property type="organism name" value="human"/>
</dbReference>
<organism evidence="3 4">
    <name type="scientific">Homo sapiens</name>
    <name type="common">Human</name>
    <dbReference type="NCBI Taxonomy" id="9606"/>
    <lineage>
        <taxon>Eukaryota</taxon>
        <taxon>Metazoa</taxon>
        <taxon>Chordata</taxon>
        <taxon>Craniata</taxon>
        <taxon>Vertebrata</taxon>
        <taxon>Euteleostomi</taxon>
        <taxon>Mammalia</taxon>
        <taxon>Eutheria</taxon>
        <taxon>Euarchontoglires</taxon>
        <taxon>Primates</taxon>
        <taxon>Haplorrhini</taxon>
        <taxon>Catarrhini</taxon>
        <taxon>Hominidae</taxon>
        <taxon>Homo</taxon>
    </lineage>
</organism>
<dbReference type="EMBL" id="AL359547">
    <property type="status" value="NOT_ANNOTATED_CDS"/>
    <property type="molecule type" value="Genomic_DNA"/>
</dbReference>
<feature type="domain" description="Androglobin" evidence="2">
    <location>
        <begin position="9"/>
        <end position="71"/>
    </location>
</feature>
<evidence type="ECO:0000256" key="1">
    <source>
        <dbReference type="SAM" id="MobiDB-lite"/>
    </source>
</evidence>
<feature type="compositionally biased region" description="Basic and acidic residues" evidence="1">
    <location>
        <begin position="97"/>
        <end position="114"/>
    </location>
</feature>
<dbReference type="EMBL" id="AL138916">
    <property type="status" value="NOT_ANNOTATED_CDS"/>
    <property type="molecule type" value="Genomic_DNA"/>
</dbReference>
<reference evidence="3 4" key="1">
    <citation type="journal article" date="2001" name="Nature">
        <title>Initial sequencing and analysis of the human genome.</title>
        <authorList>
            <consortium name="International Human Genome Sequencing Consortium"/>
            <person name="Lander E.S."/>
            <person name="Linton L.M."/>
            <person name="Birren B."/>
            <person name="Nusbaum C."/>
            <person name="Zody M.C."/>
            <person name="Baldwin J."/>
            <person name="Devon K."/>
            <person name="Dewar K."/>
            <person name="Doyle M."/>
            <person name="FitzHugh W."/>
            <person name="Funke R."/>
            <person name="Gage D."/>
            <person name="Harris K."/>
            <person name="Heaford A."/>
            <person name="Howland J."/>
            <person name="Kann L."/>
            <person name="Lehoczky J."/>
            <person name="LeVine R."/>
            <person name="McEwan P."/>
            <person name="McKernan K."/>
            <person name="Meldrim J."/>
            <person name="Mesirov J.P."/>
            <person name="Miranda C."/>
            <person name="Morris W."/>
            <person name="Naylor J."/>
            <person name="Raymond C."/>
            <person name="Rosetti M."/>
            <person name="Santos R."/>
            <person name="Sheridan A."/>
            <person name="Sougnez C."/>
            <person name="Stange-Thomann N."/>
            <person name="Stojanovic N."/>
            <person name="Subramanian A."/>
            <person name="Wyman D."/>
            <person name="Rogers J."/>
            <person name="Sulston J."/>
            <person name="Ainscough R."/>
            <person name="Beck S."/>
            <person name="Bentley D."/>
            <person name="Burton J."/>
            <person name="Clee C."/>
            <person name="Carter N."/>
            <person name="Coulson A."/>
            <person name="Deadman R."/>
            <person name="Deloukas P."/>
            <person name="Dunham A."/>
            <person name="Dunham I."/>
            <person name="Durbin R."/>
            <person name="French L."/>
            <person name="Grafham D."/>
            <person name="Gregory S."/>
            <person name="Hubbard T."/>
            <person name="Humphray S."/>
            <person name="Hunt A."/>
            <person name="Jones M."/>
            <person name="Lloyd C."/>
            <person name="McMurray A."/>
            <person name="Matthews L."/>
            <person name="Mercer S."/>
            <person name="Milne S."/>
            <person name="Mullikin J.C."/>
            <person name="Mungall A."/>
            <person name="Plumb R."/>
            <person name="Ross M."/>
            <person name="Shownkeen R."/>
            <person name="Sims S."/>
            <person name="Waterston R.H."/>
            <person name="Wilson R.K."/>
            <person name="Hillier L.W."/>
            <person name="McPherson J.D."/>
            <person name="Marra M.A."/>
            <person name="Mardis E.R."/>
            <person name="Fulton L.A."/>
            <person name="Chinwalla A.T."/>
            <person name="Pepin K.H."/>
            <person name="Gish W.R."/>
            <person name="Chissoe S.L."/>
            <person name="Wendl M.C."/>
            <person name="Delehaunty K.D."/>
            <person name="Miner T.L."/>
            <person name="Delehaunty A."/>
            <person name="Kramer J.B."/>
            <person name="Cook L.L."/>
            <person name="Fulton R.S."/>
            <person name="Johnson D.L."/>
            <person name="Minx P.J."/>
            <person name="Clifton S.W."/>
            <person name="Hawkins T."/>
            <person name="Branscomb E."/>
            <person name="Predki P."/>
            <person name="Richardson P."/>
            <person name="Wenning S."/>
            <person name="Slezak T."/>
            <person name="Doggett N."/>
            <person name="Cheng J.F."/>
            <person name="Olsen A."/>
            <person name="Lucas S."/>
            <person name="Elkin C."/>
            <person name="Uberbacher E."/>
            <person name="Frazier M."/>
            <person name="Gibbs R.A."/>
            <person name="Muzny D.M."/>
            <person name="Scherer S.E."/>
            <person name="Bouck J.B."/>
            <person name="Sodergren E.J."/>
            <person name="Worley K.C."/>
            <person name="Rives C.M."/>
            <person name="Gorrell J.H."/>
            <person name="Metzker M.L."/>
            <person name="Naylor S.L."/>
            <person name="Kucherlapati R.S."/>
            <person name="Nelson D.L."/>
            <person name="Weinstock G.M."/>
            <person name="Sakaki Y."/>
            <person name="Fujiyama A."/>
            <person name="Hattori M."/>
            <person name="Yada T."/>
            <person name="Toyoda A."/>
            <person name="Itoh T."/>
            <person name="Kawagoe C."/>
            <person name="Watanabe H."/>
            <person name="Totoki Y."/>
            <person name="Taylor T."/>
            <person name="Weissenbach J."/>
            <person name="Heilig R."/>
            <person name="Saurin W."/>
            <person name="Artiguenave F."/>
            <person name="Brottier P."/>
            <person name="Bruls T."/>
            <person name="Pelletier E."/>
            <person name="Robert C."/>
            <person name="Wincker P."/>
            <person name="Smith D.R."/>
            <person name="Doucette-Stamm L."/>
            <person name="Rubenfield M."/>
            <person name="Weinstock K."/>
            <person name="Lee H.M."/>
            <person name="Dubois J."/>
            <person name="Rosenthal A."/>
            <person name="Platzer M."/>
            <person name="Nyakatura G."/>
            <person name="Taudien S."/>
            <person name="Rump A."/>
            <person name="Yang H."/>
            <person name="Yu J."/>
            <person name="Wang J."/>
            <person name="Huang G."/>
            <person name="Gu J."/>
            <person name="Hood L."/>
            <person name="Rowen L."/>
            <person name="Madan A."/>
            <person name="Qin S."/>
            <person name="Davis R.W."/>
            <person name="Federspiel N.A."/>
            <person name="Abola A.P."/>
            <person name="Proctor M.J."/>
            <person name="Myers R.M."/>
            <person name="Schmutz J."/>
            <person name="Dickson M."/>
            <person name="Grimwood J."/>
            <person name="Cox D.R."/>
            <person name="Olson M.V."/>
            <person name="Kaul R."/>
            <person name="Raymond C."/>
            <person name="Shimizu N."/>
            <person name="Kawasaki K."/>
            <person name="Minoshima S."/>
            <person name="Evans G.A."/>
            <person name="Athanasiou M."/>
            <person name="Schultz R."/>
            <person name="Roe B.A."/>
            <person name="Chen F."/>
            <person name="Pan H."/>
            <person name="Ramser J."/>
            <person name="Lehrach H."/>
            <person name="Reinhardt R."/>
            <person name="McCombie W.R."/>
            <person name="de la Bastide M."/>
            <person name="Dedhia N."/>
            <person name="Blocker H."/>
            <person name="Hornischer K."/>
            <person name="Nordsiek G."/>
            <person name="Agarwala R."/>
            <person name="Aravind L."/>
            <person name="Bailey J.A."/>
            <person name="Bateman A."/>
            <person name="Batzoglou S."/>
            <person name="Birney E."/>
            <person name="Bork P."/>
            <person name="Brown D.G."/>
            <person name="Burge C.B."/>
            <person name="Cerutti L."/>
            <person name="Chen H.C."/>
            <person name="Church D."/>
            <person name="Clamp M."/>
            <person name="Copley R.R."/>
            <person name="Doerks T."/>
            <person name="Eddy S.R."/>
            <person name="Eichler E.E."/>
            <person name="Furey T.S."/>
            <person name="Galagan J."/>
            <person name="Gilbert J.G."/>
            <person name="Harmon C."/>
            <person name="Hayashizaki Y."/>
            <person name="Haussler D."/>
            <person name="Hermjakob H."/>
            <person name="Hokamp K."/>
            <person name="Jang W."/>
            <person name="Johnson L.S."/>
            <person name="Jones T.A."/>
            <person name="Kasif S."/>
            <person name="Kaspryzk A."/>
            <person name="Kennedy S."/>
            <person name="Kent W.J."/>
            <person name="Kitts P."/>
            <person name="Koonin E.V."/>
            <person name="Korf I."/>
            <person name="Kulp D."/>
            <person name="Lancet D."/>
            <person name="Lowe T.M."/>
            <person name="McLysaght A."/>
            <person name="Mikkelsen T."/>
            <person name="Moran J.V."/>
            <person name="Mulder N."/>
            <person name="Pollara V.J."/>
            <person name="Ponting C.P."/>
            <person name="Schuler G."/>
            <person name="Schultz J."/>
            <person name="Slater G."/>
            <person name="Smit A.F."/>
            <person name="Stupka E."/>
            <person name="Szustakowski J."/>
            <person name="Thierry-Mieg D."/>
            <person name="Thierry-Mieg J."/>
            <person name="Wagner L."/>
            <person name="Wallis J."/>
            <person name="Wheeler R."/>
            <person name="Williams A."/>
            <person name="Wolf Y.I."/>
            <person name="Wolfe K.H."/>
            <person name="Yang S.P."/>
            <person name="Yeh R.F."/>
            <person name="Collins F."/>
            <person name="Guyer M.S."/>
            <person name="Peterson J."/>
            <person name="Felsenfeld A."/>
            <person name="Wetterstrand K.A."/>
            <person name="Patrinos A."/>
            <person name="Morgan M.J."/>
            <person name="de Jong P."/>
            <person name="Catanese J.J."/>
            <person name="Osoegawa K."/>
            <person name="Shizuya H."/>
            <person name="Choi S."/>
            <person name="Chen Y.J."/>
        </authorList>
    </citation>
    <scope>NUCLEOTIDE SEQUENCE [LARGE SCALE GENOMIC DNA]</scope>
</reference>
<feature type="compositionally biased region" description="Polar residues" evidence="1">
    <location>
        <begin position="115"/>
        <end position="132"/>
    </location>
</feature>
<dbReference type="EMBL" id="AL158199">
    <property type="status" value="NOT_ANNOTATED_CDS"/>
    <property type="molecule type" value="Genomic_DNA"/>
</dbReference>
<dbReference type="AlphaFoldDB" id="E5RG76"/>
<sequence>MHEHATPVTSAYGERHEELINLGSPDSHTISEGQKSSVTSKTTRKGKEKSSEKEKTAKEKQAPRFEPQASQARLHYLSGFIKKTSDAESPPISESQTKPKEEVETAARGVKEPNSKNSAGSESKEMTQTGSGSAVWKKWQLTKGLRDVAKSTSSESGGVSSPGKEEREQSTRKENIQTGPRTRSPTILETSPRLIRKALEFMDLSQYVRKTDTDPLLQTDELNQQQAMQKAEEIHQFRQHRTRVLSIRNIDQEERLKLKDEVLDMYKEMQLCVQCGSIEQPSYQDPLAEGASIETPLP</sequence>
<reference evidence="3 4" key="3">
    <citation type="journal article" date="2004" name="Nature">
        <title>Finishing the euchromatic sequence of the human genome.</title>
        <authorList>
            <consortium name="International Human Genome Sequencing Consortium"/>
        </authorList>
    </citation>
    <scope>NUCLEOTIDE SEQUENCE [LARGE SCALE GENOMIC DNA]</scope>
</reference>
<dbReference type="ProteomicsDB" id="15580"/>
<dbReference type="HOGENOM" id="CLU_1829762_0_0_1"/>
<reference evidence="3" key="4">
    <citation type="submission" date="2025-08" db="UniProtKB">
        <authorList>
            <consortium name="Ensembl"/>
        </authorList>
    </citation>
    <scope>IDENTIFICATION</scope>
</reference>
<name>E5RG76_HUMAN</name>
<feature type="compositionally biased region" description="Basic and acidic residues" evidence="1">
    <location>
        <begin position="48"/>
        <end position="63"/>
    </location>
</feature>
<dbReference type="SMR" id="E5RG76"/>
<evidence type="ECO:0000313" key="4">
    <source>
        <dbReference type="Proteomes" id="UP000005640"/>
    </source>
</evidence>
<dbReference type="InterPro" id="IPR054095">
    <property type="entry name" value="Androglobin_V"/>
</dbReference>
<dbReference type="InterPro" id="IPR053033">
    <property type="entry name" value="Androglobin-like"/>
</dbReference>
<dbReference type="Bgee" id="ENSG00000118492">
    <property type="expression patterns" value="Expressed in right uterine tube and 94 other cell types or tissues"/>
</dbReference>
<dbReference type="OpenTargets" id="ENSG00000118492"/>
<evidence type="ECO:0000313" key="3">
    <source>
        <dbReference type="Ensembl" id="ENSP00000427779.2"/>
    </source>
</evidence>
<dbReference type="HGNC" id="HGNC:21212">
    <property type="gene designation" value="ADGB"/>
</dbReference>
<keyword evidence="4" id="KW-1185">Reference proteome</keyword>